<feature type="transmembrane region" description="Helical" evidence="1">
    <location>
        <begin position="158"/>
        <end position="177"/>
    </location>
</feature>
<accession>A0AAN5DDT5</accession>
<keyword evidence="1" id="KW-0472">Membrane</keyword>
<feature type="non-terminal residue" evidence="2">
    <location>
        <position position="246"/>
    </location>
</feature>
<keyword evidence="1" id="KW-1133">Transmembrane helix</keyword>
<gene>
    <name evidence="2" type="ORF">PMAYCL1PPCAC_31040</name>
</gene>
<proteinExistence type="predicted"/>
<dbReference type="EMBL" id="BTRK01000006">
    <property type="protein sequence ID" value="GMR60845.1"/>
    <property type="molecule type" value="Genomic_DNA"/>
</dbReference>
<keyword evidence="3" id="KW-1185">Reference proteome</keyword>
<dbReference type="Proteomes" id="UP001328107">
    <property type="component" value="Unassembled WGS sequence"/>
</dbReference>
<comment type="caution">
    <text evidence="2">The sequence shown here is derived from an EMBL/GenBank/DDBJ whole genome shotgun (WGS) entry which is preliminary data.</text>
</comment>
<sequence>MAITGSWLEVTEHSPVVIFPANPLSSHGHSRLTLPHVEIVNFVRASQVHSVCGSPVFMSPTRLFFFVQVITRPNGTWAVVDPTKAIELDLQSGKMKMVSIGRPPSWSHWNIDPQPVYVTWEQKNEHVLMLAQFDLTCRSWAYTFRVPPFNTLLDHGRTTVHVAGVSTILAAFILYVFRRVRPDIIDVAHQMYVEYRVKRMQSTVILDANNMMWREAKMHYHPEETVILRDGTLMEMGLTDENHVGE</sequence>
<keyword evidence="1" id="KW-0812">Transmembrane</keyword>
<protein>
    <submittedName>
        <fullName evidence="2">Uncharacterized protein</fullName>
    </submittedName>
</protein>
<evidence type="ECO:0000313" key="2">
    <source>
        <dbReference type="EMBL" id="GMR60845.1"/>
    </source>
</evidence>
<evidence type="ECO:0000313" key="3">
    <source>
        <dbReference type="Proteomes" id="UP001328107"/>
    </source>
</evidence>
<name>A0AAN5DDT5_9BILA</name>
<dbReference type="AlphaFoldDB" id="A0AAN5DDT5"/>
<reference evidence="3" key="1">
    <citation type="submission" date="2022-10" db="EMBL/GenBank/DDBJ databases">
        <title>Genome assembly of Pristionchus species.</title>
        <authorList>
            <person name="Yoshida K."/>
            <person name="Sommer R.J."/>
        </authorList>
    </citation>
    <scope>NUCLEOTIDE SEQUENCE [LARGE SCALE GENOMIC DNA]</scope>
    <source>
        <strain evidence="3">RS5460</strain>
    </source>
</reference>
<organism evidence="2 3">
    <name type="scientific">Pristionchus mayeri</name>
    <dbReference type="NCBI Taxonomy" id="1317129"/>
    <lineage>
        <taxon>Eukaryota</taxon>
        <taxon>Metazoa</taxon>
        <taxon>Ecdysozoa</taxon>
        <taxon>Nematoda</taxon>
        <taxon>Chromadorea</taxon>
        <taxon>Rhabditida</taxon>
        <taxon>Rhabditina</taxon>
        <taxon>Diplogasteromorpha</taxon>
        <taxon>Diplogasteroidea</taxon>
        <taxon>Neodiplogasteridae</taxon>
        <taxon>Pristionchus</taxon>
    </lineage>
</organism>
<evidence type="ECO:0000256" key="1">
    <source>
        <dbReference type="SAM" id="Phobius"/>
    </source>
</evidence>